<name>A0A7C4RWI5_9BACT</name>
<dbReference type="PANTHER" id="PTHR36536:SF3">
    <property type="entry name" value="UPF0111 PROTEIN HI_1603"/>
    <property type="match status" value="1"/>
</dbReference>
<evidence type="ECO:0000256" key="1">
    <source>
        <dbReference type="ARBA" id="ARBA00008591"/>
    </source>
</evidence>
<evidence type="ECO:0000256" key="2">
    <source>
        <dbReference type="SAM" id="Coils"/>
    </source>
</evidence>
<accession>A0A7C4RWI5</accession>
<comment type="similarity">
    <text evidence="1">Belongs to the UPF0111 family.</text>
</comment>
<feature type="coiled-coil region" evidence="2">
    <location>
        <begin position="45"/>
        <end position="72"/>
    </location>
</feature>
<dbReference type="Gene3D" id="1.20.58.220">
    <property type="entry name" value="Phosphate transport system protein phou homolog 2, domain 2"/>
    <property type="match status" value="1"/>
</dbReference>
<dbReference type="PANTHER" id="PTHR36536">
    <property type="entry name" value="UPF0111 PROTEIN HI_1603"/>
    <property type="match status" value="1"/>
</dbReference>
<comment type="caution">
    <text evidence="3">The sequence shown here is derived from an EMBL/GenBank/DDBJ whole genome shotgun (WGS) entry which is preliminary data.</text>
</comment>
<proteinExistence type="inferred from homology"/>
<keyword evidence="2" id="KW-0175">Coiled coil</keyword>
<dbReference type="InterPro" id="IPR018445">
    <property type="entry name" value="Put_Phosphate_transp_reg"/>
</dbReference>
<evidence type="ECO:0000313" key="3">
    <source>
        <dbReference type="EMBL" id="HGU40879.1"/>
    </source>
</evidence>
<dbReference type="EMBL" id="DSZY01000030">
    <property type="protein sequence ID" value="HGU40879.1"/>
    <property type="molecule type" value="Genomic_DNA"/>
</dbReference>
<organism evidence="3">
    <name type="scientific">Fervidobacterium thailandense</name>
    <dbReference type="NCBI Taxonomy" id="1008305"/>
    <lineage>
        <taxon>Bacteria</taxon>
        <taxon>Thermotogati</taxon>
        <taxon>Thermotogota</taxon>
        <taxon>Thermotogae</taxon>
        <taxon>Thermotogales</taxon>
        <taxon>Fervidobacteriaceae</taxon>
        <taxon>Fervidobacterium</taxon>
    </lineage>
</organism>
<dbReference type="InterPro" id="IPR038078">
    <property type="entry name" value="PhoU-like_sf"/>
</dbReference>
<dbReference type="InterPro" id="IPR002727">
    <property type="entry name" value="DUF47"/>
</dbReference>
<sequence length="224" mass="26054">MANIFQRLIPYKSPIQLLVEHAQLCVRAGELMEQAVKDYFMNMEISSISTLIDELEDEADAIKLKLREIYSKLKWTYFNKNDFLDLLHNIDSIIDLTDDVLKMLTMNNIENVPQDVKNDVLKLAELVKMSIKHMYENVEELRTLIESAFSPREIRKEDQQAEVVEKEEHSSDLLGIEIGKRLFSLKNSMNAVDIMFLNSVVILLMRIEDRAKNVVEKVRLISHT</sequence>
<reference evidence="3" key="1">
    <citation type="journal article" date="2020" name="mSystems">
        <title>Genome- and Community-Level Interaction Insights into Carbon Utilization and Element Cycling Functions of Hydrothermarchaeota in Hydrothermal Sediment.</title>
        <authorList>
            <person name="Zhou Z."/>
            <person name="Liu Y."/>
            <person name="Xu W."/>
            <person name="Pan J."/>
            <person name="Luo Z.H."/>
            <person name="Li M."/>
        </authorList>
    </citation>
    <scope>NUCLEOTIDE SEQUENCE [LARGE SCALE GENOMIC DNA]</scope>
    <source>
        <strain evidence="3">SpSt-609</strain>
    </source>
</reference>
<dbReference type="AlphaFoldDB" id="A0A7C4RWI5"/>
<dbReference type="Pfam" id="PF01865">
    <property type="entry name" value="PhoU_div"/>
    <property type="match status" value="1"/>
</dbReference>
<protein>
    <submittedName>
        <fullName evidence="3">DUF47 domain-containing protein</fullName>
    </submittedName>
</protein>
<gene>
    <name evidence="3" type="ORF">ENT77_06740</name>
</gene>